<proteinExistence type="predicted"/>
<geneLocation type="plasmid" evidence="2">
    <name>megaPlasmid mpAca1.1</name>
</geneLocation>
<reference evidence="1 2" key="1">
    <citation type="journal article" date="2009" name="J. Bacteriol.">
        <title>Draft genome sequence of the extremely acidophilic bacterium Acidithiobacillus caldus ATCC 51756 reveals metabolic versatility in the genus Acidithiobacillus.</title>
        <authorList>
            <person name="Valdes J."/>
            <person name="Quatrini R."/>
            <person name="Hallberg K."/>
            <person name="Dopson M."/>
            <person name="Valenzuela P.D."/>
            <person name="Holmes D.S."/>
        </authorList>
    </citation>
    <scope>NUCLEOTIDE SEQUENCE [LARGE SCALE GENOMIC DNA]</scope>
    <source>
        <strain evidence="2">ATCC 51756 / DSM 8584 / KU</strain>
        <plasmid evidence="2">megaPlasmid mpAca1.1</plasmid>
    </source>
</reference>
<dbReference type="EMBL" id="CP005987">
    <property type="protein sequence ID" value="AIA56631.1"/>
    <property type="molecule type" value="Genomic_DNA"/>
</dbReference>
<protein>
    <recommendedName>
        <fullName evidence="3">Cellulose biosynthesis protein BcsS</fullName>
    </recommendedName>
</protein>
<dbReference type="AlphaFoldDB" id="A0A060A350"/>
<dbReference type="Proteomes" id="UP000005522">
    <property type="component" value="Plasmid megap mpAca1.1"/>
</dbReference>
<keyword evidence="1" id="KW-0614">Plasmid</keyword>
<sequence>MLIALVLFSVGTEGQTLALAGIQQSVFSSYDYLGVIQPLSGSRLGSGVYLQAFASYLRYRYTGSLDNSSTLVRARVPGFLVGAGYAFAVDKLQLNFSGGLEYQYFSLTPALPSGGPYRSTVSFVPQIQFHLPLPGQTYLSGIASYVIDQHAYWARLRFALPLFHSIFVGPEFVPSGGNTYRIRQYGGFLDIALPEGWAISADGGLQHQNGLPNVGYAALSVSKVF</sequence>
<dbReference type="KEGG" id="acz:Acaty_m0058"/>
<dbReference type="HOGENOM" id="CLU_1227747_0_0_6"/>
<evidence type="ECO:0008006" key="3">
    <source>
        <dbReference type="Google" id="ProtNLM"/>
    </source>
</evidence>
<accession>A0A060A350</accession>
<evidence type="ECO:0000313" key="1">
    <source>
        <dbReference type="EMBL" id="AIA56631.1"/>
    </source>
</evidence>
<name>A0A060A350_ACICK</name>
<evidence type="ECO:0000313" key="2">
    <source>
        <dbReference type="Proteomes" id="UP000005522"/>
    </source>
</evidence>
<dbReference type="eggNOG" id="ENOG5033D36">
    <property type="taxonomic scope" value="Bacteria"/>
</dbReference>
<dbReference type="Pfam" id="PF17036">
    <property type="entry name" value="CBP_BcsS"/>
    <property type="match status" value="1"/>
</dbReference>
<gene>
    <name evidence="1" type="ORF">Acaty_m0058</name>
</gene>
<dbReference type="InterPro" id="IPR031485">
    <property type="entry name" value="CBP_BcsS"/>
</dbReference>
<organism evidence="1 2">
    <name type="scientific">Acidithiobacillus caldus (strain ATCC 51756 / DSM 8584 / KU)</name>
    <dbReference type="NCBI Taxonomy" id="637389"/>
    <lineage>
        <taxon>Bacteria</taxon>
        <taxon>Pseudomonadati</taxon>
        <taxon>Pseudomonadota</taxon>
        <taxon>Acidithiobacillia</taxon>
        <taxon>Acidithiobacillales</taxon>
        <taxon>Acidithiobacillaceae</taxon>
        <taxon>Acidithiobacillus</taxon>
    </lineage>
</organism>